<feature type="compositionally biased region" description="Low complexity" evidence="6">
    <location>
        <begin position="157"/>
        <end position="175"/>
    </location>
</feature>
<dbReference type="InterPro" id="IPR044810">
    <property type="entry name" value="WRKY_plant"/>
</dbReference>
<evidence type="ECO:0000256" key="1">
    <source>
        <dbReference type="ARBA" id="ARBA00004123"/>
    </source>
</evidence>
<dbReference type="GO" id="GO:0043565">
    <property type="term" value="F:sequence-specific DNA binding"/>
    <property type="evidence" value="ECO:0007669"/>
    <property type="project" value="InterPro"/>
</dbReference>
<dbReference type="Proteomes" id="UP000237000">
    <property type="component" value="Unassembled WGS sequence"/>
</dbReference>
<feature type="compositionally biased region" description="Basic and acidic residues" evidence="6">
    <location>
        <begin position="180"/>
        <end position="198"/>
    </location>
</feature>
<dbReference type="Gene3D" id="2.20.25.80">
    <property type="entry name" value="WRKY domain"/>
    <property type="match status" value="1"/>
</dbReference>
<feature type="compositionally biased region" description="Basic residues" evidence="6">
    <location>
        <begin position="209"/>
        <end position="220"/>
    </location>
</feature>
<dbReference type="GO" id="GO:0005634">
    <property type="term" value="C:nucleus"/>
    <property type="evidence" value="ECO:0007669"/>
    <property type="project" value="UniProtKB-SubCell"/>
</dbReference>
<gene>
    <name evidence="8" type="primary">TorWRKY32</name>
    <name evidence="8" type="ORF">TorRG33x02_250550</name>
</gene>
<keyword evidence="4" id="KW-0804">Transcription</keyword>
<keyword evidence="2" id="KW-0805">Transcription regulation</keyword>
<reference evidence="9" key="1">
    <citation type="submission" date="2016-06" db="EMBL/GenBank/DDBJ databases">
        <title>Parallel loss of symbiosis genes in relatives of nitrogen-fixing non-legume Parasponia.</title>
        <authorList>
            <person name="Van Velzen R."/>
            <person name="Holmer R."/>
            <person name="Bu F."/>
            <person name="Rutten L."/>
            <person name="Van Zeijl A."/>
            <person name="Liu W."/>
            <person name="Santuari L."/>
            <person name="Cao Q."/>
            <person name="Sharma T."/>
            <person name="Shen D."/>
            <person name="Roswanjaya Y."/>
            <person name="Wardhani T."/>
            <person name="Kalhor M.S."/>
            <person name="Jansen J."/>
            <person name="Van den Hoogen J."/>
            <person name="Gungor B."/>
            <person name="Hartog M."/>
            <person name="Hontelez J."/>
            <person name="Verver J."/>
            <person name="Yang W.-C."/>
            <person name="Schijlen E."/>
            <person name="Repin R."/>
            <person name="Schilthuizen M."/>
            <person name="Schranz E."/>
            <person name="Heidstra R."/>
            <person name="Miyata K."/>
            <person name="Fedorova E."/>
            <person name="Kohlen W."/>
            <person name="Bisseling T."/>
            <person name="Smit S."/>
            <person name="Geurts R."/>
        </authorList>
    </citation>
    <scope>NUCLEOTIDE SEQUENCE [LARGE SCALE GENOMIC DNA]</scope>
    <source>
        <strain evidence="9">cv. RG33-2</strain>
    </source>
</reference>
<dbReference type="SUPFAM" id="SSF118290">
    <property type="entry name" value="WRKY DNA-binding domain"/>
    <property type="match status" value="1"/>
</dbReference>
<proteinExistence type="predicted"/>
<organism evidence="8 9">
    <name type="scientific">Trema orientale</name>
    <name type="common">Charcoal tree</name>
    <name type="synonym">Celtis orientalis</name>
    <dbReference type="NCBI Taxonomy" id="63057"/>
    <lineage>
        <taxon>Eukaryota</taxon>
        <taxon>Viridiplantae</taxon>
        <taxon>Streptophyta</taxon>
        <taxon>Embryophyta</taxon>
        <taxon>Tracheophyta</taxon>
        <taxon>Spermatophyta</taxon>
        <taxon>Magnoliopsida</taxon>
        <taxon>eudicotyledons</taxon>
        <taxon>Gunneridae</taxon>
        <taxon>Pentapetalae</taxon>
        <taxon>rosids</taxon>
        <taxon>fabids</taxon>
        <taxon>Rosales</taxon>
        <taxon>Cannabaceae</taxon>
        <taxon>Trema</taxon>
    </lineage>
</organism>
<dbReference type="OrthoDB" id="1936515at2759"/>
<evidence type="ECO:0000256" key="3">
    <source>
        <dbReference type="ARBA" id="ARBA00023125"/>
    </source>
</evidence>
<dbReference type="PANTHER" id="PTHR31221:SF361">
    <property type="entry name" value="WRKY DOMAIN-CONTAINING PROTEIN"/>
    <property type="match status" value="1"/>
</dbReference>
<feature type="region of interest" description="Disordered" evidence="6">
    <location>
        <begin position="146"/>
        <end position="225"/>
    </location>
</feature>
<name>A0A2P5DIE9_TREOI</name>
<keyword evidence="5" id="KW-0539">Nucleus</keyword>
<evidence type="ECO:0000256" key="4">
    <source>
        <dbReference type="ARBA" id="ARBA00023163"/>
    </source>
</evidence>
<dbReference type="InParanoid" id="A0A2P5DIE9"/>
<feature type="domain" description="WRKY" evidence="7">
    <location>
        <begin position="233"/>
        <end position="298"/>
    </location>
</feature>
<protein>
    <submittedName>
        <fullName evidence="8">WRKY domain containing protein</fullName>
    </submittedName>
</protein>
<evidence type="ECO:0000259" key="7">
    <source>
        <dbReference type="PROSITE" id="PS50811"/>
    </source>
</evidence>
<evidence type="ECO:0000256" key="5">
    <source>
        <dbReference type="ARBA" id="ARBA00023242"/>
    </source>
</evidence>
<dbReference type="InterPro" id="IPR036576">
    <property type="entry name" value="WRKY_dom_sf"/>
</dbReference>
<evidence type="ECO:0000313" key="9">
    <source>
        <dbReference type="Proteomes" id="UP000237000"/>
    </source>
</evidence>
<evidence type="ECO:0000256" key="2">
    <source>
        <dbReference type="ARBA" id="ARBA00023015"/>
    </source>
</evidence>
<keyword evidence="3" id="KW-0238">DNA-binding</keyword>
<dbReference type="EMBL" id="JXTC01000268">
    <property type="protein sequence ID" value="PON73079.1"/>
    <property type="molecule type" value="Genomic_DNA"/>
</dbReference>
<dbReference type="Pfam" id="PF03106">
    <property type="entry name" value="WRKY"/>
    <property type="match status" value="1"/>
</dbReference>
<dbReference type="FunFam" id="2.20.25.80:FF:000003">
    <property type="entry name" value="WRKY transcription factor 57"/>
    <property type="match status" value="1"/>
</dbReference>
<accession>A0A2P5DIE9</accession>
<dbReference type="PROSITE" id="PS50811">
    <property type="entry name" value="WRKY"/>
    <property type="match status" value="1"/>
</dbReference>
<dbReference type="SMART" id="SM00774">
    <property type="entry name" value="WRKY"/>
    <property type="match status" value="1"/>
</dbReference>
<keyword evidence="9" id="KW-1185">Reference proteome</keyword>
<dbReference type="STRING" id="63057.A0A2P5DIE9"/>
<evidence type="ECO:0000256" key="6">
    <source>
        <dbReference type="SAM" id="MobiDB-lite"/>
    </source>
</evidence>
<dbReference type="InterPro" id="IPR003657">
    <property type="entry name" value="WRKY_dom"/>
</dbReference>
<dbReference type="PANTHER" id="PTHR31221">
    <property type="entry name" value="WRKY TRANSCRIPTION FACTOR PROTEIN 1-RELATED"/>
    <property type="match status" value="1"/>
</dbReference>
<dbReference type="GO" id="GO:0003700">
    <property type="term" value="F:DNA-binding transcription factor activity"/>
    <property type="evidence" value="ECO:0007669"/>
    <property type="project" value="InterPro"/>
</dbReference>
<sequence length="390" mass="43320">MSNDQERSDQHHHHDPYRPYDPFSYEIDGRACSLFPFLNHNSSIMYNHSTAVLAQQNVQSAEAAAATNNSTTSSLDPTMNSYLMSYTDCLQGSMDQYNNLSRAFDISCAASSSDIVSQIVDHSNHDIDSTTTNNNNLVTNYPMKAGAADQSAGTSENPSTPNSSISASSSNEAAAGGVEDSGKSKKEDDDVKQPKGSDDQDGDEDKASKKVSSKTKKKEKRPREPRFAFLTKSEIDHLEDGYRWRKYGQKAVKNSPYPRSYYRCTTQKCTVKKRVERSFQDPSIVITTYEGQHNHHCPATLRGNAAAMLSPSLLASAASVGTPNLHHEFFTQLLPINNTNHHLHYSNHPGEPSSILYSNLTHQYRQQLQVPDFGLLQDLVPAFSRHKQDP</sequence>
<comment type="subcellular location">
    <subcellularLocation>
        <location evidence="1">Nucleus</location>
    </subcellularLocation>
</comment>
<evidence type="ECO:0000313" key="8">
    <source>
        <dbReference type="EMBL" id="PON73079.1"/>
    </source>
</evidence>
<dbReference type="AlphaFoldDB" id="A0A2P5DIE9"/>
<comment type="caution">
    <text evidence="8">The sequence shown here is derived from an EMBL/GenBank/DDBJ whole genome shotgun (WGS) entry which is preliminary data.</text>
</comment>